<reference evidence="2" key="1">
    <citation type="submission" date="2023-08" db="EMBL/GenBank/DDBJ databases">
        <authorList>
            <person name="Alioto T."/>
            <person name="Alioto T."/>
            <person name="Gomez Garrido J."/>
        </authorList>
    </citation>
    <scope>NUCLEOTIDE SEQUENCE</scope>
</reference>
<name>A0AA36BW53_OCTVU</name>
<accession>A0AA36BW53</accession>
<evidence type="ECO:0000313" key="3">
    <source>
        <dbReference type="Proteomes" id="UP001162480"/>
    </source>
</evidence>
<feature type="chain" id="PRO_5041274944" description="Secreted protein" evidence="1">
    <location>
        <begin position="30"/>
        <end position="133"/>
    </location>
</feature>
<gene>
    <name evidence="2" type="ORF">OCTVUL_1B029587</name>
</gene>
<evidence type="ECO:0008006" key="4">
    <source>
        <dbReference type="Google" id="ProtNLM"/>
    </source>
</evidence>
<evidence type="ECO:0000313" key="2">
    <source>
        <dbReference type="EMBL" id="CAI9741444.1"/>
    </source>
</evidence>
<keyword evidence="3" id="KW-1185">Reference proteome</keyword>
<proteinExistence type="predicted"/>
<protein>
    <recommendedName>
        <fullName evidence="4">Secreted protein</fullName>
    </recommendedName>
</protein>
<keyword evidence="1" id="KW-0732">Signal</keyword>
<dbReference type="Proteomes" id="UP001162480">
    <property type="component" value="Chromosome 26"/>
</dbReference>
<feature type="signal peptide" evidence="1">
    <location>
        <begin position="1"/>
        <end position="29"/>
    </location>
</feature>
<dbReference type="EMBL" id="OX597839">
    <property type="protein sequence ID" value="CAI9741444.1"/>
    <property type="molecule type" value="Genomic_DNA"/>
</dbReference>
<dbReference type="AlphaFoldDB" id="A0AA36BW53"/>
<evidence type="ECO:0000256" key="1">
    <source>
        <dbReference type="SAM" id="SignalP"/>
    </source>
</evidence>
<sequence length="133" mass="15399">MCTHTQRLCVCVCAKLLLLYFCPFPAIFPFQSPSASSRSATCQSQCLSQQLNNDIQILNQTQIFTGDTSIRACFQSFHCYTNYGDYKMNSPIKSNTCITHANIYIKCTVTYTLYTHTYYTLKERERKKKERGR</sequence>
<organism evidence="2 3">
    <name type="scientific">Octopus vulgaris</name>
    <name type="common">Common octopus</name>
    <dbReference type="NCBI Taxonomy" id="6645"/>
    <lineage>
        <taxon>Eukaryota</taxon>
        <taxon>Metazoa</taxon>
        <taxon>Spiralia</taxon>
        <taxon>Lophotrochozoa</taxon>
        <taxon>Mollusca</taxon>
        <taxon>Cephalopoda</taxon>
        <taxon>Coleoidea</taxon>
        <taxon>Octopodiformes</taxon>
        <taxon>Octopoda</taxon>
        <taxon>Incirrata</taxon>
        <taxon>Octopodidae</taxon>
        <taxon>Octopus</taxon>
    </lineage>
</organism>